<dbReference type="HAMAP" id="MF_00338">
    <property type="entry name" value="UPF0145"/>
    <property type="match status" value="1"/>
</dbReference>
<evidence type="ECO:0000313" key="5">
    <source>
        <dbReference type="Proteomes" id="UP000664554"/>
    </source>
</evidence>
<dbReference type="Proteomes" id="UP000664554">
    <property type="component" value="Unassembled WGS sequence"/>
</dbReference>
<dbReference type="PANTHER" id="PTHR34068">
    <property type="entry name" value="UPF0145 PROTEIN YBJQ"/>
    <property type="match status" value="1"/>
</dbReference>
<keyword evidence="5" id="KW-1185">Reference proteome</keyword>
<dbReference type="SUPFAM" id="SSF117782">
    <property type="entry name" value="YbjQ-like"/>
    <property type="match status" value="1"/>
</dbReference>
<dbReference type="InterPro" id="IPR035439">
    <property type="entry name" value="UPF0145_dom_sf"/>
</dbReference>
<dbReference type="RefSeq" id="WP_207991592.1">
    <property type="nucleotide sequence ID" value="NZ_JAGBKM010000014.1"/>
</dbReference>
<reference evidence="4 5" key="1">
    <citation type="submission" date="2021-03" db="EMBL/GenBank/DDBJ databases">
        <authorList>
            <person name="Shang D.-D."/>
            <person name="Du Z.-J."/>
            <person name="Chen G.-J."/>
        </authorList>
    </citation>
    <scope>NUCLEOTIDE SEQUENCE [LARGE SCALE GENOMIC DNA]</scope>
    <source>
        <strain evidence="4 5">F1192</strain>
    </source>
</reference>
<name>A0ABS3NPU6_9GAMM</name>
<gene>
    <name evidence="4" type="ORF">J3492_08445</name>
</gene>
<sequence length="142" mass="15319">MTVQLSNLEHLPGHQITERLDVVYGSTVRSKHVGKDLFAGLKNIVGGELTAYTELLEESRQEAIDRMVLKAEAMGADAVVGLRFSTSSIAQGASELFVYGTAVKAVPVQQQTYQTPAADNQPPSSQSQPVSTDDLPRFNPFG</sequence>
<evidence type="ECO:0000256" key="3">
    <source>
        <dbReference type="SAM" id="MobiDB-lite"/>
    </source>
</evidence>
<dbReference type="Pfam" id="PF01906">
    <property type="entry name" value="YbjQ_1"/>
    <property type="match status" value="1"/>
</dbReference>
<dbReference type="InterPro" id="IPR002765">
    <property type="entry name" value="UPF0145_YbjQ-like"/>
</dbReference>
<organism evidence="4 5">
    <name type="scientific">Psychrobacter coccoides</name>
    <dbReference type="NCBI Taxonomy" id="2818440"/>
    <lineage>
        <taxon>Bacteria</taxon>
        <taxon>Pseudomonadati</taxon>
        <taxon>Pseudomonadota</taxon>
        <taxon>Gammaproteobacteria</taxon>
        <taxon>Moraxellales</taxon>
        <taxon>Moraxellaceae</taxon>
        <taxon>Psychrobacter</taxon>
    </lineage>
</organism>
<feature type="region of interest" description="Disordered" evidence="3">
    <location>
        <begin position="113"/>
        <end position="142"/>
    </location>
</feature>
<accession>A0ABS3NPU6</accession>
<comment type="caution">
    <text evidence="4">The sequence shown here is derived from an EMBL/GenBank/DDBJ whole genome shotgun (WGS) entry which is preliminary data.</text>
</comment>
<evidence type="ECO:0000256" key="1">
    <source>
        <dbReference type="ARBA" id="ARBA00010751"/>
    </source>
</evidence>
<protein>
    <recommendedName>
        <fullName evidence="2">UPF0145 protein J3492_08445</fullName>
    </recommendedName>
</protein>
<evidence type="ECO:0000256" key="2">
    <source>
        <dbReference type="HAMAP-Rule" id="MF_00338"/>
    </source>
</evidence>
<dbReference type="PANTHER" id="PTHR34068:SF2">
    <property type="entry name" value="UPF0145 PROTEIN SCO3412"/>
    <property type="match status" value="1"/>
</dbReference>
<comment type="similarity">
    <text evidence="1 2">Belongs to the UPF0145 family.</text>
</comment>
<dbReference type="EMBL" id="JAGBKM010000014">
    <property type="protein sequence ID" value="MBO1531241.1"/>
    <property type="molecule type" value="Genomic_DNA"/>
</dbReference>
<evidence type="ECO:0000313" key="4">
    <source>
        <dbReference type="EMBL" id="MBO1531241.1"/>
    </source>
</evidence>
<proteinExistence type="inferred from homology"/>
<dbReference type="Gene3D" id="3.30.110.70">
    <property type="entry name" value="Hypothetical protein apc22750. Chain B"/>
    <property type="match status" value="1"/>
</dbReference>